<reference evidence="4 5" key="1">
    <citation type="submission" date="2014-01" db="EMBL/GenBank/DDBJ databases">
        <title>Sulfitobacter sp. H3 (MCCC 1A00686) Genome Sequencing.</title>
        <authorList>
            <person name="Lai Q."/>
            <person name="Hong Z."/>
        </authorList>
    </citation>
    <scope>NUCLEOTIDE SEQUENCE [LARGE SCALE GENOMIC DNA]</scope>
    <source>
        <strain evidence="4 5">H3</strain>
    </source>
</reference>
<dbReference type="GeneID" id="68870458"/>
<evidence type="ECO:0000313" key="4">
    <source>
        <dbReference type="EMBL" id="KEJ97910.1"/>
    </source>
</evidence>
<feature type="compositionally biased region" description="Acidic residues" evidence="3">
    <location>
        <begin position="109"/>
        <end position="119"/>
    </location>
</feature>
<evidence type="ECO:0000256" key="1">
    <source>
        <dbReference type="ARBA" id="ARBA00004613"/>
    </source>
</evidence>
<dbReference type="OrthoDB" id="7725534at2"/>
<organism evidence="4 5">
    <name type="scientific">Pseudosulfitobacter pseudonitzschiae</name>
    <dbReference type="NCBI Taxonomy" id="1402135"/>
    <lineage>
        <taxon>Bacteria</taxon>
        <taxon>Pseudomonadati</taxon>
        <taxon>Pseudomonadota</taxon>
        <taxon>Alphaproteobacteria</taxon>
        <taxon>Rhodobacterales</taxon>
        <taxon>Roseobacteraceae</taxon>
        <taxon>Pseudosulfitobacter</taxon>
    </lineage>
</organism>
<keyword evidence="5" id="KW-1185">Reference proteome</keyword>
<dbReference type="Pfam" id="PF00353">
    <property type="entry name" value="HemolysinCabind"/>
    <property type="match status" value="4"/>
</dbReference>
<comment type="subcellular location">
    <subcellularLocation>
        <location evidence="1">Secreted</location>
    </subcellularLocation>
</comment>
<dbReference type="Gene3D" id="2.150.10.10">
    <property type="entry name" value="Serralysin-like metalloprotease, C-terminal"/>
    <property type="match status" value="2"/>
</dbReference>
<dbReference type="AlphaFoldDB" id="A0A073J7X2"/>
<feature type="compositionally biased region" description="Basic and acidic residues" evidence="3">
    <location>
        <begin position="41"/>
        <end position="50"/>
    </location>
</feature>
<evidence type="ECO:0000256" key="3">
    <source>
        <dbReference type="SAM" id="MobiDB-lite"/>
    </source>
</evidence>
<keyword evidence="2" id="KW-0964">Secreted</keyword>
<feature type="compositionally biased region" description="Acidic residues" evidence="3">
    <location>
        <begin position="28"/>
        <end position="40"/>
    </location>
</feature>
<accession>A0A073J7X2</accession>
<name>A0A073J7X2_9RHOB</name>
<dbReference type="SUPFAM" id="SSF51120">
    <property type="entry name" value="beta-Roll"/>
    <property type="match status" value="2"/>
</dbReference>
<feature type="compositionally biased region" description="Basic and acidic residues" evidence="3">
    <location>
        <begin position="99"/>
        <end position="108"/>
    </location>
</feature>
<proteinExistence type="predicted"/>
<gene>
    <name evidence="4" type="ORF">SUH3_02685</name>
</gene>
<dbReference type="PRINTS" id="PR00313">
    <property type="entry name" value="CABNDNGRPT"/>
</dbReference>
<dbReference type="PANTHER" id="PTHR38340:SF1">
    <property type="entry name" value="S-LAYER PROTEIN"/>
    <property type="match status" value="1"/>
</dbReference>
<dbReference type="InterPro" id="IPR001343">
    <property type="entry name" value="Hemolysn_Ca-bd"/>
</dbReference>
<comment type="caution">
    <text evidence="4">The sequence shown here is derived from an EMBL/GenBank/DDBJ whole genome shotgun (WGS) entry which is preliminary data.</text>
</comment>
<dbReference type="RefSeq" id="WP_051693855.1">
    <property type="nucleotide sequence ID" value="NZ_CP054599.1"/>
</dbReference>
<sequence length="304" mass="30892">MGALAFILPGLLLGWGIFELIDDEQDNSDEDINGTDQADDLDGKNGDDVIKGGAGNDNIEGGSGDDVLRGDDGDDVIFGQQGRDDIGGGDGDDALVAGRGDDTVRGGEGDDWVEGDQGDDVLEGSAGDDLLLGGTGADTLSGGADDDVLVGGKVSNLPLSFEQMKMLRDGATVEDLEDEIPPSSFKLRDDGEVDVLNGDAGDDLLVLGAGDDGTGGEGLDSFMILQNQVGDAGPAVVQDFEDDEAIGVLTNSATDPEITVQDDGEDALVLADDVVVARVIGAAGRIDAGDVFIYSTSAVNALAG</sequence>
<dbReference type="PROSITE" id="PS00330">
    <property type="entry name" value="HEMOLYSIN_CALCIUM"/>
    <property type="match status" value="3"/>
</dbReference>
<evidence type="ECO:0000256" key="2">
    <source>
        <dbReference type="ARBA" id="ARBA00022525"/>
    </source>
</evidence>
<dbReference type="InterPro" id="IPR018511">
    <property type="entry name" value="Hemolysin-typ_Ca-bd_CS"/>
</dbReference>
<evidence type="ECO:0000313" key="5">
    <source>
        <dbReference type="Proteomes" id="UP000027746"/>
    </source>
</evidence>
<dbReference type="InterPro" id="IPR050557">
    <property type="entry name" value="RTX_toxin/Mannuronan_C5-epim"/>
</dbReference>
<dbReference type="InterPro" id="IPR011049">
    <property type="entry name" value="Serralysin-like_metalloprot_C"/>
</dbReference>
<protein>
    <recommendedName>
        <fullName evidence="6">Leukotoxin</fullName>
    </recommendedName>
</protein>
<dbReference type="PANTHER" id="PTHR38340">
    <property type="entry name" value="S-LAYER PROTEIN"/>
    <property type="match status" value="1"/>
</dbReference>
<dbReference type="EMBL" id="JAMD01000001">
    <property type="protein sequence ID" value="KEJ97910.1"/>
    <property type="molecule type" value="Genomic_DNA"/>
</dbReference>
<dbReference type="Proteomes" id="UP000027746">
    <property type="component" value="Unassembled WGS sequence"/>
</dbReference>
<dbReference type="GO" id="GO:0005509">
    <property type="term" value="F:calcium ion binding"/>
    <property type="evidence" value="ECO:0007669"/>
    <property type="project" value="InterPro"/>
</dbReference>
<evidence type="ECO:0008006" key="6">
    <source>
        <dbReference type="Google" id="ProtNLM"/>
    </source>
</evidence>
<dbReference type="GO" id="GO:0005576">
    <property type="term" value="C:extracellular region"/>
    <property type="evidence" value="ECO:0007669"/>
    <property type="project" value="UniProtKB-SubCell"/>
</dbReference>
<feature type="region of interest" description="Disordered" evidence="3">
    <location>
        <begin position="28"/>
        <end position="119"/>
    </location>
</feature>